<sequence>MFEPITITYSVVNVTSVVLSTAKELSTLRDKYQNAANTITAICAESSSISASLSQIQGLLLRDAANLESHFHNRPELRETFDTALTGCTVVYACLEEEIQRLTAGARDAEAVTWKVRCRFIWREDTMRDLLSQLRGQQMALNLLIQMLQLESLTELKQLMRDNNAMISKVAQRSKSIRETNPRIGVRVSSVFTRDRDSVMDNASTIDQTEFEFDDTIVNSRAYRRALAAAQQRPSNGRSVTEPAPENVPDLENLEIDTIKNFEKNGEETIEAALEDKSSSGEKELEEVPTPTEASPGVNALESPGLHERKGSEGGISLASSESSSRREVNPESPNMPPMESPRSNTPRIQRKPLPFGRHVLMPSPSLSTLSSTTTAGAGPQEVKDYSDSVSRVSTATTVTPSIFSTGSNPATNSSISLPDTIDSASEPDDDDAETLIERVCSSGTDSQTSKSSGNVETSNPELVSIQQQLTMSETSYINKLNILRTFIEEPVSRRWPEAWSQFEALKQTETIRQCSTTYLLEPLKKSPASSQSLLKAFTRWSKQAGPIYHTYFQQYPRTASAIRACSETDPTFGKFISTFSSTHSLDDLLRQPLRRLDHYHQTWARILQASGPGPAPGIQDFSDRLSELKAACDADLAGAQHAASLKELHRHISAVAPAHGETLDFLGRGRRLVRQDARLACRANAKGPWRPVRAVLLDNYLFFGRWDKAAARGGGDAQAGREMWYSKKIKGAGEKAGAYLEKCSISGAPRKPSKASVLDDLPRGSELFPFFVQTEDVVHLLAAPTENERREWMAAVMAAQSG</sequence>
<evidence type="ECO:0000259" key="3">
    <source>
        <dbReference type="PROSITE" id="PS50010"/>
    </source>
</evidence>
<proteinExistence type="predicted"/>
<feature type="compositionally biased region" description="Low complexity" evidence="1">
    <location>
        <begin position="388"/>
        <end position="402"/>
    </location>
</feature>
<dbReference type="Proteomes" id="UP001521116">
    <property type="component" value="Unassembled WGS sequence"/>
</dbReference>
<accession>A0ABR3SKI0</accession>
<keyword evidence="5" id="KW-1185">Reference proteome</keyword>
<dbReference type="InterPro" id="IPR035899">
    <property type="entry name" value="DBL_dom_sf"/>
</dbReference>
<dbReference type="SUPFAM" id="SSF50729">
    <property type="entry name" value="PH domain-like"/>
    <property type="match status" value="1"/>
</dbReference>
<feature type="domain" description="DH" evidence="3">
    <location>
        <begin position="462"/>
        <end position="632"/>
    </location>
</feature>
<evidence type="ECO:0000256" key="1">
    <source>
        <dbReference type="SAM" id="MobiDB-lite"/>
    </source>
</evidence>
<organism evidence="4 5">
    <name type="scientific">Neofusicoccum ribis</name>
    <dbReference type="NCBI Taxonomy" id="45134"/>
    <lineage>
        <taxon>Eukaryota</taxon>
        <taxon>Fungi</taxon>
        <taxon>Dikarya</taxon>
        <taxon>Ascomycota</taxon>
        <taxon>Pezizomycotina</taxon>
        <taxon>Dothideomycetes</taxon>
        <taxon>Dothideomycetes incertae sedis</taxon>
        <taxon>Botryosphaeriales</taxon>
        <taxon>Botryosphaeriaceae</taxon>
        <taxon>Neofusicoccum</taxon>
    </lineage>
</organism>
<dbReference type="InterPro" id="IPR001849">
    <property type="entry name" value="PH_domain"/>
</dbReference>
<feature type="domain" description="PH" evidence="2">
    <location>
        <begin position="665"/>
        <end position="802"/>
    </location>
</feature>
<evidence type="ECO:0000313" key="5">
    <source>
        <dbReference type="Proteomes" id="UP001521116"/>
    </source>
</evidence>
<gene>
    <name evidence="4" type="ORF">SLS56_008319</name>
</gene>
<comment type="caution">
    <text evidence="4">The sequence shown here is derived from an EMBL/GenBank/DDBJ whole genome shotgun (WGS) entry which is preliminary data.</text>
</comment>
<evidence type="ECO:0000259" key="2">
    <source>
        <dbReference type="PROSITE" id="PS50003"/>
    </source>
</evidence>
<dbReference type="Gene3D" id="1.20.900.10">
    <property type="entry name" value="Dbl homology (DH) domain"/>
    <property type="match status" value="1"/>
</dbReference>
<protein>
    <recommendedName>
        <fullName evidence="6">PH domain-containing protein</fullName>
    </recommendedName>
</protein>
<dbReference type="PROSITE" id="PS50003">
    <property type="entry name" value="PH_DOMAIN"/>
    <property type="match status" value="1"/>
</dbReference>
<reference evidence="4 5" key="1">
    <citation type="submission" date="2024-02" db="EMBL/GenBank/DDBJ databases">
        <title>De novo assembly and annotation of 12 fungi associated with fruit tree decline syndrome in Ontario, Canada.</title>
        <authorList>
            <person name="Sulman M."/>
            <person name="Ellouze W."/>
            <person name="Ilyukhin E."/>
        </authorList>
    </citation>
    <scope>NUCLEOTIDE SEQUENCE [LARGE SCALE GENOMIC DNA]</scope>
    <source>
        <strain evidence="4 5">M1-105</strain>
    </source>
</reference>
<feature type="compositionally biased region" description="Polar residues" evidence="1">
    <location>
        <begin position="403"/>
        <end position="418"/>
    </location>
</feature>
<dbReference type="Pfam" id="PF00621">
    <property type="entry name" value="RhoGEF"/>
    <property type="match status" value="1"/>
</dbReference>
<feature type="compositionally biased region" description="Basic and acidic residues" evidence="1">
    <location>
        <begin position="274"/>
        <end position="283"/>
    </location>
</feature>
<feature type="compositionally biased region" description="Acidic residues" evidence="1">
    <location>
        <begin position="426"/>
        <end position="435"/>
    </location>
</feature>
<dbReference type="EMBL" id="JAJVDC020000121">
    <property type="protein sequence ID" value="KAL1623319.1"/>
    <property type="molecule type" value="Genomic_DNA"/>
</dbReference>
<evidence type="ECO:0000313" key="4">
    <source>
        <dbReference type="EMBL" id="KAL1623319.1"/>
    </source>
</evidence>
<dbReference type="PROSITE" id="PS50010">
    <property type="entry name" value="DH_2"/>
    <property type="match status" value="1"/>
</dbReference>
<evidence type="ECO:0008006" key="6">
    <source>
        <dbReference type="Google" id="ProtNLM"/>
    </source>
</evidence>
<feature type="compositionally biased region" description="Low complexity" evidence="1">
    <location>
        <begin position="442"/>
        <end position="454"/>
    </location>
</feature>
<dbReference type="InterPro" id="IPR000219">
    <property type="entry name" value="DH_dom"/>
</dbReference>
<feature type="region of interest" description="Disordered" evidence="1">
    <location>
        <begin position="229"/>
        <end position="250"/>
    </location>
</feature>
<dbReference type="SUPFAM" id="SSF48065">
    <property type="entry name" value="DBL homology domain (DH-domain)"/>
    <property type="match status" value="1"/>
</dbReference>
<name>A0ABR3SKI0_9PEZI</name>
<feature type="region of interest" description="Disordered" evidence="1">
    <location>
        <begin position="273"/>
        <end position="462"/>
    </location>
</feature>
<feature type="compositionally biased region" description="Low complexity" evidence="1">
    <location>
        <begin position="363"/>
        <end position="375"/>
    </location>
</feature>